<dbReference type="PANTHER" id="PTHR42923:SF3">
    <property type="entry name" value="PROTOPORPHYRINOGEN OXIDASE"/>
    <property type="match status" value="1"/>
</dbReference>
<comment type="subcellular location">
    <subcellularLocation>
        <location evidence="12">Cytoplasm</location>
    </subcellularLocation>
</comment>
<proteinExistence type="inferred from homology"/>
<keyword evidence="9 12" id="KW-0274">FAD</keyword>
<gene>
    <name evidence="14" type="ORF">NS220_15190</name>
</gene>
<accession>A0A147ETP8</accession>
<comment type="function">
    <text evidence="3 12">Involved in coproporphyrin-dependent heme b biosynthesis. Catalyzes the oxidation of coproporphyrinogen III to coproporphyrin III.</text>
</comment>
<dbReference type="PANTHER" id="PTHR42923">
    <property type="entry name" value="PROTOPORPHYRINOGEN OXIDASE"/>
    <property type="match status" value="1"/>
</dbReference>
<evidence type="ECO:0000256" key="12">
    <source>
        <dbReference type="RuleBase" id="RU364052"/>
    </source>
</evidence>
<comment type="catalytic activity">
    <reaction evidence="1">
        <text>coproporphyrinogen III + 3 O2 = coproporphyrin III + 3 H2O2</text>
        <dbReference type="Rhea" id="RHEA:43436"/>
        <dbReference type="ChEBI" id="CHEBI:15379"/>
        <dbReference type="ChEBI" id="CHEBI:16240"/>
        <dbReference type="ChEBI" id="CHEBI:57309"/>
        <dbReference type="ChEBI" id="CHEBI:131725"/>
        <dbReference type="EC" id="1.3.3.15"/>
    </reaction>
    <physiologicalReaction direction="left-to-right" evidence="1">
        <dbReference type="Rhea" id="RHEA:43437"/>
    </physiologicalReaction>
</comment>
<evidence type="ECO:0000256" key="8">
    <source>
        <dbReference type="ARBA" id="ARBA00022630"/>
    </source>
</evidence>
<dbReference type="InterPro" id="IPR002937">
    <property type="entry name" value="Amino_oxidase"/>
</dbReference>
<protein>
    <recommendedName>
        <fullName evidence="7 12">Coproporphyrinogen III oxidase</fullName>
        <ecNumber evidence="6 12">1.3.3.15</ecNumber>
    </recommendedName>
</protein>
<dbReference type="InterPro" id="IPR036188">
    <property type="entry name" value="FAD/NAD-bd_sf"/>
</dbReference>
<keyword evidence="10 12" id="KW-0560">Oxidoreductase</keyword>
<dbReference type="PATRIC" id="fig|2033.6.peg.550"/>
<evidence type="ECO:0000313" key="14">
    <source>
        <dbReference type="EMBL" id="KTR90518.1"/>
    </source>
</evidence>
<dbReference type="GO" id="GO:0005737">
    <property type="term" value="C:cytoplasm"/>
    <property type="evidence" value="ECO:0007669"/>
    <property type="project" value="UniProtKB-SubCell"/>
</dbReference>
<dbReference type="RefSeq" id="WP_058624853.1">
    <property type="nucleotide sequence ID" value="NZ_LDRT01000122.1"/>
</dbReference>
<organism evidence="14 15">
    <name type="scientific">Microbacterium testaceum</name>
    <name type="common">Aureobacterium testaceum</name>
    <name type="synonym">Brevibacterium testaceum</name>
    <dbReference type="NCBI Taxonomy" id="2033"/>
    <lineage>
        <taxon>Bacteria</taxon>
        <taxon>Bacillati</taxon>
        <taxon>Actinomycetota</taxon>
        <taxon>Actinomycetes</taxon>
        <taxon>Micrococcales</taxon>
        <taxon>Microbacteriaceae</taxon>
        <taxon>Microbacterium</taxon>
    </lineage>
</organism>
<dbReference type="InterPro" id="IPR050464">
    <property type="entry name" value="Zeta_carotene_desat/Oxidored"/>
</dbReference>
<reference evidence="14 15" key="1">
    <citation type="journal article" date="2016" name="Front. Microbiol.">
        <title>Genomic Resource of Rice Seed Associated Bacteria.</title>
        <authorList>
            <person name="Midha S."/>
            <person name="Bansal K."/>
            <person name="Sharma S."/>
            <person name="Kumar N."/>
            <person name="Patil P.P."/>
            <person name="Chaudhry V."/>
            <person name="Patil P.B."/>
        </authorList>
    </citation>
    <scope>NUCLEOTIDE SEQUENCE [LARGE SCALE GENOMIC DNA]</scope>
    <source>
        <strain evidence="14 15">NS220</strain>
    </source>
</reference>
<keyword evidence="12" id="KW-0963">Cytoplasm</keyword>
<comment type="caution">
    <text evidence="14">The sequence shown here is derived from an EMBL/GenBank/DDBJ whole genome shotgun (WGS) entry which is preliminary data.</text>
</comment>
<evidence type="ECO:0000256" key="7">
    <source>
        <dbReference type="ARBA" id="ARBA00019046"/>
    </source>
</evidence>
<dbReference type="Gene3D" id="3.90.660.20">
    <property type="entry name" value="Protoporphyrinogen oxidase, mitochondrial, domain 2"/>
    <property type="match status" value="1"/>
</dbReference>
<feature type="domain" description="Amine oxidase" evidence="13">
    <location>
        <begin position="24"/>
        <end position="498"/>
    </location>
</feature>
<name>A0A147ETP8_MICTE</name>
<dbReference type="GO" id="GO:0004729">
    <property type="term" value="F:oxygen-dependent protoporphyrinogen oxidase activity"/>
    <property type="evidence" value="ECO:0007669"/>
    <property type="project" value="UniProtKB-UniRule"/>
</dbReference>
<evidence type="ECO:0000256" key="2">
    <source>
        <dbReference type="ARBA" id="ARBA00001974"/>
    </source>
</evidence>
<sequence length="506" mass="50949">MSEPLDRLARQASERHVVVAGGGIAGLVAAWECAKVGLRVTVLEASDAFGGVVRSAEVGGLVLDVGAESFATRGGVVSALLDELGLADAVVSPNPAGAWVAGVPGVGAAPLPKGGVLGIPDNPFAPDVRRIIGWSGTWRAYLDRLRPPLTIGHQRSLGTLVRTRMGARVLDRLVAPVTSGVYSARPDDIDVDLAAPGLNAALTRTGSLSGAVAELRLSRPAAKPADAPASDVPASDIPVAADAARRPAPGGAVQGIAGGMSRLVDALVAQLVELGVELRTGVSVEAILAAGAGWTVTVSGEADPIAADAVIVALPEGPARALLAPVVPALEGGDPVAPVVEVVTLVVDAPVLDAAPRGTGVLTVPGSHVAKALTHSTAKWDWVRDATPPGVHVVRVSFGAQGEEPATAELDDDAAARLALSEAEAMLGVDLPASALRASRRVRYVQSQPAATMGRAAETAAARGAVHAVSGLGVTGAWVAGTGLAQVIPDARAEADRVRSAALWHS</sequence>
<evidence type="ECO:0000256" key="10">
    <source>
        <dbReference type="ARBA" id="ARBA00023002"/>
    </source>
</evidence>
<comment type="pathway">
    <text evidence="4 12">Porphyrin-containing compound metabolism; protoheme biosynthesis.</text>
</comment>
<dbReference type="SUPFAM" id="SSF51905">
    <property type="entry name" value="FAD/NAD(P)-binding domain"/>
    <property type="match status" value="1"/>
</dbReference>
<evidence type="ECO:0000256" key="4">
    <source>
        <dbReference type="ARBA" id="ARBA00004744"/>
    </source>
</evidence>
<keyword evidence="8 12" id="KW-0285">Flavoprotein</keyword>
<evidence type="ECO:0000256" key="1">
    <source>
        <dbReference type="ARBA" id="ARBA00001755"/>
    </source>
</evidence>
<evidence type="ECO:0000256" key="3">
    <source>
        <dbReference type="ARBA" id="ARBA00002185"/>
    </source>
</evidence>
<dbReference type="Proteomes" id="UP000075025">
    <property type="component" value="Unassembled WGS sequence"/>
</dbReference>
<dbReference type="AlphaFoldDB" id="A0A147ETP8"/>
<evidence type="ECO:0000256" key="6">
    <source>
        <dbReference type="ARBA" id="ARBA00012402"/>
    </source>
</evidence>
<dbReference type="Pfam" id="PF01593">
    <property type="entry name" value="Amino_oxidase"/>
    <property type="match status" value="1"/>
</dbReference>
<comment type="similarity">
    <text evidence="5 12">Belongs to the protoporphyrinogen/coproporphyrinogen oxidase family. Coproporphyrinogen III oxidase subfamily.</text>
</comment>
<dbReference type="UniPathway" id="UPA00252"/>
<dbReference type="SUPFAM" id="SSF54373">
    <property type="entry name" value="FAD-linked reductases, C-terminal domain"/>
    <property type="match status" value="1"/>
</dbReference>
<evidence type="ECO:0000313" key="15">
    <source>
        <dbReference type="Proteomes" id="UP000075025"/>
    </source>
</evidence>
<dbReference type="Gene3D" id="3.50.50.60">
    <property type="entry name" value="FAD/NAD(P)-binding domain"/>
    <property type="match status" value="1"/>
</dbReference>
<dbReference type="EMBL" id="LDRT01000122">
    <property type="protein sequence ID" value="KTR90518.1"/>
    <property type="molecule type" value="Genomic_DNA"/>
</dbReference>
<dbReference type="Gene3D" id="1.10.3110.10">
    <property type="entry name" value="protoporphyrinogen ix oxidase, domain 3"/>
    <property type="match status" value="1"/>
</dbReference>
<evidence type="ECO:0000256" key="11">
    <source>
        <dbReference type="ARBA" id="ARBA00023133"/>
    </source>
</evidence>
<dbReference type="OrthoDB" id="3450553at2"/>
<dbReference type="NCBIfam" id="TIGR00562">
    <property type="entry name" value="proto_IX_ox"/>
    <property type="match status" value="1"/>
</dbReference>
<evidence type="ECO:0000256" key="5">
    <source>
        <dbReference type="ARBA" id="ARBA00008310"/>
    </source>
</evidence>
<dbReference type="GO" id="GO:0006783">
    <property type="term" value="P:heme biosynthetic process"/>
    <property type="evidence" value="ECO:0007669"/>
    <property type="project" value="UniProtKB-UniRule"/>
</dbReference>
<dbReference type="EC" id="1.3.3.15" evidence="6 12"/>
<dbReference type="InterPro" id="IPR004572">
    <property type="entry name" value="Protoporphyrinogen_oxidase"/>
</dbReference>
<evidence type="ECO:0000259" key="13">
    <source>
        <dbReference type="Pfam" id="PF01593"/>
    </source>
</evidence>
<evidence type="ECO:0000256" key="9">
    <source>
        <dbReference type="ARBA" id="ARBA00022827"/>
    </source>
</evidence>
<comment type="cofactor">
    <cofactor evidence="2 12">
        <name>FAD</name>
        <dbReference type="ChEBI" id="CHEBI:57692"/>
    </cofactor>
</comment>
<keyword evidence="11 12" id="KW-0350">Heme biosynthesis</keyword>